<gene>
    <name evidence="2" type="ORF">JMJ58_12810</name>
</gene>
<keyword evidence="1" id="KW-1133">Transmembrane helix</keyword>
<dbReference type="KEGG" id="hsal:JMJ58_12810"/>
<dbReference type="EMBL" id="CP069188">
    <property type="protein sequence ID" value="QRV13832.1"/>
    <property type="molecule type" value="Genomic_DNA"/>
</dbReference>
<keyword evidence="3" id="KW-1185">Reference proteome</keyword>
<keyword evidence="1" id="KW-0812">Transmembrane</keyword>
<dbReference type="Proteomes" id="UP000637819">
    <property type="component" value="Chromosome"/>
</dbReference>
<feature type="transmembrane region" description="Helical" evidence="1">
    <location>
        <begin position="147"/>
        <end position="165"/>
    </location>
</feature>
<evidence type="ECO:0000313" key="2">
    <source>
        <dbReference type="EMBL" id="QRV13832.1"/>
    </source>
</evidence>
<keyword evidence="1" id="KW-0472">Membrane</keyword>
<protein>
    <submittedName>
        <fullName evidence="2">Uncharacterized protein</fullName>
    </submittedName>
</protein>
<feature type="transmembrane region" description="Helical" evidence="1">
    <location>
        <begin position="6"/>
        <end position="23"/>
    </location>
</feature>
<evidence type="ECO:0000313" key="3">
    <source>
        <dbReference type="Proteomes" id="UP000637819"/>
    </source>
</evidence>
<evidence type="ECO:0000256" key="1">
    <source>
        <dbReference type="SAM" id="Phobius"/>
    </source>
</evidence>
<feature type="transmembrane region" description="Helical" evidence="1">
    <location>
        <begin position="171"/>
        <end position="191"/>
    </location>
</feature>
<dbReference type="GeneID" id="62876020"/>
<accession>A0A8T8DWY3</accession>
<proteinExistence type="predicted"/>
<dbReference type="AlphaFoldDB" id="A0A8T8DWY3"/>
<dbReference type="OrthoDB" id="386171at2157"/>
<dbReference type="RefSeq" id="WP_204746782.1">
    <property type="nucleotide sequence ID" value="NZ_CP069188.1"/>
</dbReference>
<organism evidence="2 3">
    <name type="scientific">Haloterrigena salifodinae</name>
    <dbReference type="NCBI Taxonomy" id="2675099"/>
    <lineage>
        <taxon>Archaea</taxon>
        <taxon>Methanobacteriati</taxon>
        <taxon>Methanobacteriota</taxon>
        <taxon>Stenosarchaea group</taxon>
        <taxon>Halobacteria</taxon>
        <taxon>Halobacteriales</taxon>
        <taxon>Natrialbaceae</taxon>
        <taxon>Haloterrigena</taxon>
    </lineage>
</organism>
<name>A0A8T8DWY3_9EURY</name>
<reference evidence="2 3" key="1">
    <citation type="submission" date="2021-01" db="EMBL/GenBank/DDBJ databases">
        <title>Genome Sequence and Methylation Pattern of Haloterrigena salifodinae BOL5-1, An Extremely Halophilic Archaeon from a Bolivian Salt Mine.</title>
        <authorList>
            <person name="DasSarma P."/>
            <person name="Anton B.P."/>
            <person name="DasSarma S.L."/>
            <person name="von Ehrenheim H.A.L."/>
            <person name="Martinez F.L."/>
            <person name="Guzman D."/>
            <person name="Roberts R.J."/>
            <person name="DasSarma S."/>
        </authorList>
    </citation>
    <scope>NUCLEOTIDE SEQUENCE [LARGE SCALE GENOMIC DNA]</scope>
    <source>
        <strain evidence="2 3">BOL5-1</strain>
    </source>
</reference>
<sequence length="196" mass="21223">MLQPGVTAIGLGLDILGAALIAIPDARTLFSRFSAGALKEARDRMTLIGTKEGDTGFGSLREILEEIEPVAEFGANHGGEEYVEIVVNSLSGSQSVEAAEHQEFSWGDRYVEARYVRDGGWDEADFYDVEDIFDAIAAKERPKTAQLRLYGLVILLCGFAFQLLATLEADPIISGGVALMAAVACLGIYAYRDRLE</sequence>